<keyword evidence="3 6" id="KW-0812">Transmembrane</keyword>
<evidence type="ECO:0000256" key="5">
    <source>
        <dbReference type="ARBA" id="ARBA00023136"/>
    </source>
</evidence>
<dbReference type="EMBL" id="WWNR01000003">
    <property type="protein sequence ID" value="MZQ88728.1"/>
    <property type="molecule type" value="Genomic_DNA"/>
</dbReference>
<reference evidence="7 8" key="1">
    <citation type="submission" date="2020-01" db="EMBL/GenBank/DDBJ databases">
        <title>Frigidibacter albus SP32T (=CGMCC 1.13995T).</title>
        <authorList>
            <person name="Liao X."/>
        </authorList>
    </citation>
    <scope>NUCLEOTIDE SEQUENCE [LARGE SCALE GENOMIC DNA]</scope>
    <source>
        <strain evidence="7 8">SP32</strain>
    </source>
</reference>
<dbReference type="InterPro" id="IPR003339">
    <property type="entry name" value="ABC/ECF_trnsptr_transmembrane"/>
</dbReference>
<evidence type="ECO:0000313" key="7">
    <source>
        <dbReference type="EMBL" id="MZQ88728.1"/>
    </source>
</evidence>
<gene>
    <name evidence="7" type="ORF">GS660_06420</name>
</gene>
<evidence type="ECO:0000256" key="2">
    <source>
        <dbReference type="ARBA" id="ARBA00008564"/>
    </source>
</evidence>
<evidence type="ECO:0000256" key="1">
    <source>
        <dbReference type="ARBA" id="ARBA00004141"/>
    </source>
</evidence>
<evidence type="ECO:0000256" key="3">
    <source>
        <dbReference type="ARBA" id="ARBA00022692"/>
    </source>
</evidence>
<evidence type="ECO:0000256" key="6">
    <source>
        <dbReference type="SAM" id="Phobius"/>
    </source>
</evidence>
<keyword evidence="4 6" id="KW-1133">Transmembrane helix</keyword>
<comment type="similarity">
    <text evidence="2">Belongs to the CbiQ family.</text>
</comment>
<keyword evidence="5 6" id="KW-0472">Membrane</keyword>
<comment type="caution">
    <text evidence="7">The sequence shown here is derived from an EMBL/GenBank/DDBJ whole genome shotgun (WGS) entry which is preliminary data.</text>
</comment>
<dbReference type="Proteomes" id="UP000477083">
    <property type="component" value="Unassembled WGS sequence"/>
</dbReference>
<proteinExistence type="inferred from homology"/>
<comment type="subcellular location">
    <subcellularLocation>
        <location evidence="1">Membrane</location>
        <topology evidence="1">Multi-pass membrane protein</topology>
    </subcellularLocation>
</comment>
<dbReference type="RefSeq" id="WP_161344606.1">
    <property type="nucleotide sequence ID" value="NZ_BMGW01000003.1"/>
</dbReference>
<feature type="transmembrane region" description="Helical" evidence="6">
    <location>
        <begin position="68"/>
        <end position="84"/>
    </location>
</feature>
<organism evidence="7 8">
    <name type="scientific">Frigidibacter albus</name>
    <dbReference type="NCBI Taxonomy" id="1465486"/>
    <lineage>
        <taxon>Bacteria</taxon>
        <taxon>Pseudomonadati</taxon>
        <taxon>Pseudomonadota</taxon>
        <taxon>Alphaproteobacteria</taxon>
        <taxon>Rhodobacterales</taxon>
        <taxon>Paracoccaceae</taxon>
        <taxon>Frigidibacter</taxon>
    </lineage>
</organism>
<name>A0A6L8VEF6_9RHOB</name>
<evidence type="ECO:0000256" key="4">
    <source>
        <dbReference type="ARBA" id="ARBA00022989"/>
    </source>
</evidence>
<dbReference type="OrthoDB" id="5868344at2"/>
<dbReference type="GO" id="GO:0005886">
    <property type="term" value="C:plasma membrane"/>
    <property type="evidence" value="ECO:0007669"/>
    <property type="project" value="UniProtKB-ARBA"/>
</dbReference>
<sequence length="214" mass="22346">MLGLALPGPSWAHRLPAGAKLAALALVVLALLPVAHPLPLLGAAAVVAALYATLGPRALAAGARMLRPLLWFVGVILLYHLAVGEPRLGTVISLRILVLVGLANLVTLTTPLTEITSVAERLFGPLRHLGVNPRAPALAIALFLRFVPVLQGRAGALAEAWRARSPRRAGPRILVPLMLGTLDDADHVAEALRARGGVAAGANRPEKGTKWNAI</sequence>
<evidence type="ECO:0000313" key="8">
    <source>
        <dbReference type="Proteomes" id="UP000477083"/>
    </source>
</evidence>
<dbReference type="CDD" id="cd16914">
    <property type="entry name" value="EcfT"/>
    <property type="match status" value="1"/>
</dbReference>
<feature type="transmembrane region" description="Helical" evidence="6">
    <location>
        <begin position="96"/>
        <end position="115"/>
    </location>
</feature>
<dbReference type="AlphaFoldDB" id="A0A6L8VEF6"/>
<accession>A0A6L8VEF6</accession>
<dbReference type="Pfam" id="PF02361">
    <property type="entry name" value="CbiQ"/>
    <property type="match status" value="1"/>
</dbReference>
<keyword evidence="8" id="KW-1185">Reference proteome</keyword>
<protein>
    <submittedName>
        <fullName evidence="7">Energy-coupling factor transporter transmembrane protein EcfT</fullName>
    </submittedName>
</protein>